<dbReference type="Proteomes" id="UP000814140">
    <property type="component" value="Unassembled WGS sequence"/>
</dbReference>
<keyword evidence="2" id="KW-1185">Reference proteome</keyword>
<comment type="caution">
    <text evidence="1">The sequence shown here is derived from an EMBL/GenBank/DDBJ whole genome shotgun (WGS) entry which is preliminary data.</text>
</comment>
<reference evidence="1" key="1">
    <citation type="submission" date="2021-03" db="EMBL/GenBank/DDBJ databases">
        <authorList>
            <consortium name="DOE Joint Genome Institute"/>
            <person name="Ahrendt S."/>
            <person name="Looney B.P."/>
            <person name="Miyauchi S."/>
            <person name="Morin E."/>
            <person name="Drula E."/>
            <person name="Courty P.E."/>
            <person name="Chicoki N."/>
            <person name="Fauchery L."/>
            <person name="Kohler A."/>
            <person name="Kuo A."/>
            <person name="Labutti K."/>
            <person name="Pangilinan J."/>
            <person name="Lipzen A."/>
            <person name="Riley R."/>
            <person name="Andreopoulos W."/>
            <person name="He G."/>
            <person name="Johnson J."/>
            <person name="Barry K.W."/>
            <person name="Grigoriev I.V."/>
            <person name="Nagy L."/>
            <person name="Hibbett D."/>
            <person name="Henrissat B."/>
            <person name="Matheny P.B."/>
            <person name="Labbe J."/>
            <person name="Martin F."/>
        </authorList>
    </citation>
    <scope>NUCLEOTIDE SEQUENCE</scope>
    <source>
        <strain evidence="1">HHB10654</strain>
    </source>
</reference>
<evidence type="ECO:0000313" key="2">
    <source>
        <dbReference type="Proteomes" id="UP000814140"/>
    </source>
</evidence>
<sequence>MFMLMPFPGASLCQRGYARPLTSSPPQEPHGAMLGWPISTAPQVSSIPVWPWRVKITRLNSMHAVTSEAQTIGPCETRSLRPAGAAWVDHVPTRSGRSPCVPARCVCSCAAPIPQLSCSLHAVFNWLPPLCRRHPGTCSPNEAYRDVSYACPVPFQRIPSPVRLLLTTQVQPPAASRIPVTASRRRALRIRLRALRPSTSAKFSMFECRILCSFRDGRCRN</sequence>
<gene>
    <name evidence="1" type="ORF">BV25DRAFT_152901</name>
</gene>
<reference evidence="1" key="2">
    <citation type="journal article" date="2022" name="New Phytol.">
        <title>Evolutionary transition to the ectomycorrhizal habit in the genomes of a hyperdiverse lineage of mushroom-forming fungi.</title>
        <authorList>
            <person name="Looney B."/>
            <person name="Miyauchi S."/>
            <person name="Morin E."/>
            <person name="Drula E."/>
            <person name="Courty P.E."/>
            <person name="Kohler A."/>
            <person name="Kuo A."/>
            <person name="LaButti K."/>
            <person name="Pangilinan J."/>
            <person name="Lipzen A."/>
            <person name="Riley R."/>
            <person name="Andreopoulos W."/>
            <person name="He G."/>
            <person name="Johnson J."/>
            <person name="Nolan M."/>
            <person name="Tritt A."/>
            <person name="Barry K.W."/>
            <person name="Grigoriev I.V."/>
            <person name="Nagy L.G."/>
            <person name="Hibbett D."/>
            <person name="Henrissat B."/>
            <person name="Matheny P.B."/>
            <person name="Labbe J."/>
            <person name="Martin F.M."/>
        </authorList>
    </citation>
    <scope>NUCLEOTIDE SEQUENCE</scope>
    <source>
        <strain evidence="1">HHB10654</strain>
    </source>
</reference>
<name>A0ACB8T9P2_9AGAM</name>
<protein>
    <submittedName>
        <fullName evidence="1">Uncharacterized protein</fullName>
    </submittedName>
</protein>
<proteinExistence type="predicted"/>
<accession>A0ACB8T9P2</accession>
<evidence type="ECO:0000313" key="1">
    <source>
        <dbReference type="EMBL" id="KAI0065242.1"/>
    </source>
</evidence>
<organism evidence="1 2">
    <name type="scientific">Artomyces pyxidatus</name>
    <dbReference type="NCBI Taxonomy" id="48021"/>
    <lineage>
        <taxon>Eukaryota</taxon>
        <taxon>Fungi</taxon>
        <taxon>Dikarya</taxon>
        <taxon>Basidiomycota</taxon>
        <taxon>Agaricomycotina</taxon>
        <taxon>Agaricomycetes</taxon>
        <taxon>Russulales</taxon>
        <taxon>Auriscalpiaceae</taxon>
        <taxon>Artomyces</taxon>
    </lineage>
</organism>
<dbReference type="EMBL" id="MU277196">
    <property type="protein sequence ID" value="KAI0065242.1"/>
    <property type="molecule type" value="Genomic_DNA"/>
</dbReference>